<dbReference type="GO" id="GO:0009733">
    <property type="term" value="P:response to auxin"/>
    <property type="evidence" value="ECO:0007669"/>
    <property type="project" value="InterPro"/>
</dbReference>
<evidence type="ECO:0000256" key="1">
    <source>
        <dbReference type="ARBA" id="ARBA00006974"/>
    </source>
</evidence>
<sequence>MNKFRNVLLRKCKSLSRSLSRSSSYSNLRSMSTRELAADAGDVGSGGGSDGAVVFVGSSRRRYVISNKHLSHPLIAALIDGDAPAGAAAAAGGGDVAGGGRKLESCGGGEIERRKTKKPIAVNCEVVLFDHLLWMLDNAVDLRAGDDDDDAMRELAQLYAY</sequence>
<evidence type="ECO:0008006" key="4">
    <source>
        <dbReference type="Google" id="ProtNLM"/>
    </source>
</evidence>
<dbReference type="AlphaFoldDB" id="A0A0D9Y1A4"/>
<evidence type="ECO:0000313" key="2">
    <source>
        <dbReference type="EnsemblPlants" id="LPERR12G15420.1"/>
    </source>
</evidence>
<comment type="similarity">
    <text evidence="1">Belongs to the ARG7 family.</text>
</comment>
<name>A0A0D9Y1A4_9ORYZ</name>
<dbReference type="PANTHER" id="PTHR35296">
    <property type="entry name" value="EXPRESSED PROTEIN"/>
    <property type="match status" value="1"/>
</dbReference>
<reference evidence="2" key="3">
    <citation type="submission" date="2015-04" db="UniProtKB">
        <authorList>
            <consortium name="EnsemblPlants"/>
        </authorList>
    </citation>
    <scope>IDENTIFICATION</scope>
</reference>
<dbReference type="Proteomes" id="UP000032180">
    <property type="component" value="Chromosome 12"/>
</dbReference>
<evidence type="ECO:0000313" key="3">
    <source>
        <dbReference type="Proteomes" id="UP000032180"/>
    </source>
</evidence>
<proteinExistence type="inferred from homology"/>
<accession>A0A0D9Y1A4</accession>
<keyword evidence="3" id="KW-1185">Reference proteome</keyword>
<dbReference type="EnsemblPlants" id="LPERR12G15420.1">
    <property type="protein sequence ID" value="LPERR12G15420.1"/>
    <property type="gene ID" value="LPERR12G15420"/>
</dbReference>
<protein>
    <recommendedName>
        <fullName evidence="4">Auxin-responsive protein</fullName>
    </recommendedName>
</protein>
<dbReference type="Gramene" id="LPERR12G15420.1">
    <property type="protein sequence ID" value="LPERR12G15420.1"/>
    <property type="gene ID" value="LPERR12G15420"/>
</dbReference>
<reference evidence="3" key="2">
    <citation type="submission" date="2013-12" db="EMBL/GenBank/DDBJ databases">
        <authorList>
            <person name="Yu Y."/>
            <person name="Lee S."/>
            <person name="de Baynast K."/>
            <person name="Wissotski M."/>
            <person name="Liu L."/>
            <person name="Talag J."/>
            <person name="Goicoechea J."/>
            <person name="Angelova A."/>
            <person name="Jetty R."/>
            <person name="Kudrna D."/>
            <person name="Golser W."/>
            <person name="Rivera L."/>
            <person name="Zhang J."/>
            <person name="Wing R."/>
        </authorList>
    </citation>
    <scope>NUCLEOTIDE SEQUENCE</scope>
</reference>
<dbReference type="STRING" id="77586.A0A0D9Y1A4"/>
<organism evidence="2 3">
    <name type="scientific">Leersia perrieri</name>
    <dbReference type="NCBI Taxonomy" id="77586"/>
    <lineage>
        <taxon>Eukaryota</taxon>
        <taxon>Viridiplantae</taxon>
        <taxon>Streptophyta</taxon>
        <taxon>Embryophyta</taxon>
        <taxon>Tracheophyta</taxon>
        <taxon>Spermatophyta</taxon>
        <taxon>Magnoliopsida</taxon>
        <taxon>Liliopsida</taxon>
        <taxon>Poales</taxon>
        <taxon>Poaceae</taxon>
        <taxon>BOP clade</taxon>
        <taxon>Oryzoideae</taxon>
        <taxon>Oryzeae</taxon>
        <taxon>Oryzinae</taxon>
        <taxon>Leersia</taxon>
    </lineage>
</organism>
<dbReference type="HOGENOM" id="CLU_098106_6_1_1"/>
<dbReference type="eggNOG" id="ENOG502S48G">
    <property type="taxonomic scope" value="Eukaryota"/>
</dbReference>
<dbReference type="InterPro" id="IPR003676">
    <property type="entry name" value="SAUR_fam"/>
</dbReference>
<dbReference type="PANTHER" id="PTHR35296:SF8">
    <property type="entry name" value="SMALL AUXIN-UP RNA-RELATED"/>
    <property type="match status" value="1"/>
</dbReference>
<reference evidence="2 3" key="1">
    <citation type="submission" date="2012-08" db="EMBL/GenBank/DDBJ databases">
        <title>Oryza genome evolution.</title>
        <authorList>
            <person name="Wing R.A."/>
        </authorList>
    </citation>
    <scope>NUCLEOTIDE SEQUENCE</scope>
</reference>